<name>A0A813SM90_ADIRI</name>
<dbReference type="EMBL" id="CAJNOR010000106">
    <property type="protein sequence ID" value="CAF0799212.1"/>
    <property type="molecule type" value="Genomic_DNA"/>
</dbReference>
<sequence length="405" mass="45779">MHGTNSFTEPKPEDKRGAHNMKKLINDILTEKITEEHPMERRATPMGMTKEDSREINEILESSPPMVSEHSSIKTPTGKHHERRCCGHITDTTTDRPLKLFGIVGAGMLALIAFIIVFIDCWIDGTRLYLEEAVVYRVFQVKEADSEAMALNGSRLKNEDGEKEKPPLMLSQQQAGVVPYPPGHYQGHNHPVPYLIPAYVYYPTMVPGNHHLFHGHGHNHGHRHGHNHNHGHPHDHGHDHSHRDSHDHADSHSTHVPRYRHYPETNRSLSHLTRHPRRIHTVSSTSSQRPIGRDELRTSNPTQATVVNPTVRTSDKSMPVIKTRKVIQKPRRVSQSKVKINDAVHGTHIDQLGNIPTTAITYDNIPPNVTEVIRETTVVKAPRSLLPTLRKTLVNPNNDTSAIFK</sequence>
<feature type="compositionally biased region" description="Basic and acidic residues" evidence="1">
    <location>
        <begin position="232"/>
        <end position="253"/>
    </location>
</feature>
<keyword evidence="2" id="KW-1133">Transmembrane helix</keyword>
<protein>
    <submittedName>
        <fullName evidence="3">Uncharacterized protein</fullName>
    </submittedName>
</protein>
<feature type="transmembrane region" description="Helical" evidence="2">
    <location>
        <begin position="100"/>
        <end position="119"/>
    </location>
</feature>
<evidence type="ECO:0000313" key="4">
    <source>
        <dbReference type="Proteomes" id="UP000663828"/>
    </source>
</evidence>
<reference evidence="3" key="1">
    <citation type="submission" date="2021-02" db="EMBL/GenBank/DDBJ databases">
        <authorList>
            <person name="Nowell W R."/>
        </authorList>
    </citation>
    <scope>NUCLEOTIDE SEQUENCE</scope>
</reference>
<feature type="compositionally biased region" description="Basic residues" evidence="1">
    <location>
        <begin position="217"/>
        <end position="231"/>
    </location>
</feature>
<feature type="region of interest" description="Disordered" evidence="1">
    <location>
        <begin position="63"/>
        <end position="84"/>
    </location>
</feature>
<comment type="caution">
    <text evidence="3">The sequence shown here is derived from an EMBL/GenBank/DDBJ whole genome shotgun (WGS) entry which is preliminary data.</text>
</comment>
<dbReference type="Proteomes" id="UP000663828">
    <property type="component" value="Unassembled WGS sequence"/>
</dbReference>
<evidence type="ECO:0000313" key="3">
    <source>
        <dbReference type="EMBL" id="CAF0799212.1"/>
    </source>
</evidence>
<gene>
    <name evidence="3" type="ORF">XAT740_LOCUS2888</name>
</gene>
<feature type="region of interest" description="Disordered" evidence="1">
    <location>
        <begin position="217"/>
        <end position="301"/>
    </location>
</feature>
<keyword evidence="2" id="KW-0812">Transmembrane</keyword>
<evidence type="ECO:0000256" key="1">
    <source>
        <dbReference type="SAM" id="MobiDB-lite"/>
    </source>
</evidence>
<keyword evidence="2" id="KW-0472">Membrane</keyword>
<evidence type="ECO:0000256" key="2">
    <source>
        <dbReference type="SAM" id="Phobius"/>
    </source>
</evidence>
<organism evidence="3 4">
    <name type="scientific">Adineta ricciae</name>
    <name type="common">Rotifer</name>
    <dbReference type="NCBI Taxonomy" id="249248"/>
    <lineage>
        <taxon>Eukaryota</taxon>
        <taxon>Metazoa</taxon>
        <taxon>Spiralia</taxon>
        <taxon>Gnathifera</taxon>
        <taxon>Rotifera</taxon>
        <taxon>Eurotatoria</taxon>
        <taxon>Bdelloidea</taxon>
        <taxon>Adinetida</taxon>
        <taxon>Adinetidae</taxon>
        <taxon>Adineta</taxon>
    </lineage>
</organism>
<dbReference type="AlphaFoldDB" id="A0A813SM90"/>
<keyword evidence="4" id="KW-1185">Reference proteome</keyword>
<accession>A0A813SM90</accession>
<proteinExistence type="predicted"/>